<dbReference type="Gene3D" id="1.10.10.10">
    <property type="entry name" value="Winged helix-like DNA-binding domain superfamily/Winged helix DNA-binding domain"/>
    <property type="match status" value="2"/>
</dbReference>
<dbReference type="Proteomes" id="UP000593850">
    <property type="component" value="Segment"/>
</dbReference>
<keyword evidence="4" id="KW-0255">Endonuclease</keyword>
<dbReference type="GeneID" id="65131030"/>
<evidence type="ECO:0000313" key="4">
    <source>
        <dbReference type="EMBL" id="QOR57100.1"/>
    </source>
</evidence>
<evidence type="ECO:0000313" key="5">
    <source>
        <dbReference type="Proteomes" id="UP000593850"/>
    </source>
</evidence>
<organism evidence="4 5">
    <name type="scientific">uncultured phage cr4_1</name>
    <dbReference type="NCBI Taxonomy" id="2772084"/>
    <lineage>
        <taxon>Viruses</taxon>
        <taxon>Duplodnaviria</taxon>
        <taxon>Heunggongvirae</taxon>
        <taxon>Uroviricota</taxon>
        <taxon>Caudoviricetes</taxon>
        <taxon>Crassvirales</taxon>
        <taxon>Suoliviridae</taxon>
        <taxon>Loutivirinae</taxon>
        <taxon>Buorbuivirus</taxon>
        <taxon>Buorbuivirus hominis</taxon>
    </lineage>
</organism>
<dbReference type="GO" id="GO:0004519">
    <property type="term" value="F:endonuclease activity"/>
    <property type="evidence" value="ECO:0007669"/>
    <property type="project" value="UniProtKB-KW"/>
</dbReference>
<dbReference type="SUPFAM" id="SSF82771">
    <property type="entry name" value="GIY-YIG endonuclease"/>
    <property type="match status" value="1"/>
</dbReference>
<dbReference type="PROSITE" id="PS50164">
    <property type="entry name" value="GIY_YIG"/>
    <property type="match status" value="1"/>
</dbReference>
<feature type="domain" description="GIY-YIG" evidence="3">
    <location>
        <begin position="17"/>
        <end position="105"/>
    </location>
</feature>
<dbReference type="InterPro" id="IPR035901">
    <property type="entry name" value="GIY-YIG_endonuc_sf"/>
</dbReference>
<protein>
    <submittedName>
        <fullName evidence="4">Endonuclease</fullName>
    </submittedName>
</protein>
<keyword evidence="5" id="KW-1185">Reference proteome</keyword>
<dbReference type="SUPFAM" id="SSF64496">
    <property type="entry name" value="DNA-binding domain of intron-encoded endonucleases"/>
    <property type="match status" value="2"/>
</dbReference>
<dbReference type="Gene3D" id="3.40.1440.10">
    <property type="entry name" value="GIY-YIG endonuclease"/>
    <property type="match status" value="1"/>
</dbReference>
<dbReference type="Pfam" id="PF22083">
    <property type="entry name" value="I-HmuI_NUMOD-like"/>
    <property type="match status" value="2"/>
</dbReference>
<dbReference type="SMART" id="SM00465">
    <property type="entry name" value="GIYc"/>
    <property type="match status" value="1"/>
</dbReference>
<dbReference type="InterPro" id="IPR000305">
    <property type="entry name" value="GIY-YIG_endonuc"/>
</dbReference>
<keyword evidence="4" id="KW-0540">Nuclease</keyword>
<dbReference type="KEGG" id="vg:65131030"/>
<accession>A0A7M1RVP6</accession>
<name>A0A7M1RVP6_9CAUD</name>
<reference evidence="4 5" key="1">
    <citation type="submission" date="2020-07" db="EMBL/GenBank/DDBJ databases">
        <title>Taxonomic proposal: Crassvirales, a new order of highly abundant and diverse bacterial viruses.</title>
        <authorList>
            <person name="Shkoporov A.N."/>
            <person name="Stockdale S.R."/>
            <person name="Guerin E."/>
            <person name="Ross R.P."/>
            <person name="Hill C."/>
        </authorList>
    </citation>
    <scope>NUCLEOTIDE SEQUENCE [LARGE SCALE GENOMIC DNA]</scope>
</reference>
<evidence type="ECO:0000256" key="2">
    <source>
        <dbReference type="ARBA" id="ARBA00022842"/>
    </source>
</evidence>
<dbReference type="InterPro" id="IPR054307">
    <property type="entry name" value="I-HmuI_NUMOD-like"/>
</dbReference>
<comment type="cofactor">
    <cofactor evidence="1">
        <name>Mg(2+)</name>
        <dbReference type="ChEBI" id="CHEBI:18420"/>
    </cofactor>
</comment>
<keyword evidence="2" id="KW-0460">Magnesium</keyword>
<dbReference type="InterPro" id="IPR003647">
    <property type="entry name" value="Intron_nuc_1_rpt"/>
</dbReference>
<evidence type="ECO:0000259" key="3">
    <source>
        <dbReference type="PROSITE" id="PS50164"/>
    </source>
</evidence>
<evidence type="ECO:0000256" key="1">
    <source>
        <dbReference type="ARBA" id="ARBA00001946"/>
    </source>
</evidence>
<dbReference type="EMBL" id="MT774400">
    <property type="protein sequence ID" value="QOR57100.1"/>
    <property type="molecule type" value="Genomic_DNA"/>
</dbReference>
<dbReference type="InterPro" id="IPR036388">
    <property type="entry name" value="WH-like_DNA-bd_sf"/>
</dbReference>
<proteinExistence type="predicted"/>
<dbReference type="RefSeq" id="YP_010112552.1">
    <property type="nucleotide sequence ID" value="NC_055893.1"/>
</dbReference>
<sequence length="239" mass="28062">MLEVKFTKDNSKLILRYTCGIYAIRNDLNGKMYIGSSTNIRSRYEYHYRSLCDGNGINKKLQEDFNTIGCDNFSFLIIEQCADNISTIRYLESKYIDEYGFYNCNDVDGKKIYCYDKKGNYIKQYNSIRQAARELKVLADNIKSCCNGKKKSCGGFLWSYNKLNNIGEYHKKEYIIKKRIPIIQLDYNGNNIIAHYDSIREASRLTGIARRNIYDCLRKNPRRKHAGGYTWKRNVNLDR</sequence>
<dbReference type="SMART" id="SM00497">
    <property type="entry name" value="IENR1"/>
    <property type="match status" value="2"/>
</dbReference>
<keyword evidence="4" id="KW-0378">Hydrolase</keyword>
<dbReference type="Pfam" id="PF01541">
    <property type="entry name" value="GIY-YIG"/>
    <property type="match status" value="1"/>
</dbReference>